<feature type="transmembrane region" description="Helical" evidence="20">
    <location>
        <begin position="378"/>
        <end position="403"/>
    </location>
</feature>
<dbReference type="OrthoDB" id="5326588at2759"/>
<evidence type="ECO:0000256" key="19">
    <source>
        <dbReference type="ARBA" id="ARBA00042688"/>
    </source>
</evidence>
<sequence length="438" mass="50206">MWSSNSKAESVGLLPGRKTLGPLFLMITTPVFALVLWYCLVELDGSFVTFYQLIQEVGLKEAMLMCWQTPSWYEYKILAVYSVFELALMKFPAAIVEGPVTPKGHVPKYLDNGMSAYVITMAVAGVLHFTDVFPLQTVYDHFHGMLSAQVIIMPTVCVLLYLKGVFAPTSVDNYDSGNAVFDIYWGRELYPRIFGFDVKIFSNCRFGMMSWPLLLLAYAAKQYELYGFVSDSMLVSIGIQFVYLTKFYWWEAGYFRSMDIAHDAAGFYLVFGCCAWLPVVYTSHSLYLVKHPVVWGWPLAGAIFAAGTVSVLINYWADKQRQDFRSTNGQLKIWGKDPVIVRAEYQTEEGEFKKSILLASGWWGVARHFHYVPEVLGAFFWTFPGGFGSLLQYFYVIFLVILLTDRAFRDDARCRSKYGKYWDEYCELVPYRIVPYLI</sequence>
<protein>
    <recommendedName>
        <fullName evidence="18">7-dehydrocholesterol reductase</fullName>
        <ecNumber evidence="17">1.3.1.21</ecNumber>
    </recommendedName>
    <alternativeName>
        <fullName evidence="19">Sterol Delta(7)-reductase</fullName>
    </alternativeName>
</protein>
<dbReference type="STRING" id="461836.A0A0L0DJD9"/>
<comment type="subcellular location">
    <subcellularLocation>
        <location evidence="1">Endoplasmic reticulum membrane</location>
        <topology evidence="1">Multi-pass membrane protein</topology>
    </subcellularLocation>
</comment>
<dbReference type="RefSeq" id="XP_013762316.1">
    <property type="nucleotide sequence ID" value="XM_013906862.1"/>
</dbReference>
<evidence type="ECO:0000256" key="1">
    <source>
        <dbReference type="ARBA" id="ARBA00004477"/>
    </source>
</evidence>
<evidence type="ECO:0000256" key="20">
    <source>
        <dbReference type="SAM" id="Phobius"/>
    </source>
</evidence>
<evidence type="ECO:0000256" key="15">
    <source>
        <dbReference type="ARBA" id="ARBA00023166"/>
    </source>
</evidence>
<name>A0A0L0DJD9_THETB</name>
<keyword evidence="12" id="KW-0756">Sterol biosynthesis</keyword>
<feature type="transmembrane region" description="Helical" evidence="20">
    <location>
        <begin position="225"/>
        <end position="244"/>
    </location>
</feature>
<keyword evidence="8" id="KW-0521">NADP</keyword>
<keyword evidence="15" id="KW-1207">Sterol metabolism</keyword>
<evidence type="ECO:0000256" key="7">
    <source>
        <dbReference type="ARBA" id="ARBA00022824"/>
    </source>
</evidence>
<reference evidence="21 22" key="1">
    <citation type="submission" date="2010-05" db="EMBL/GenBank/DDBJ databases">
        <title>The Genome Sequence of Thecamonas trahens ATCC 50062.</title>
        <authorList>
            <consortium name="The Broad Institute Genome Sequencing Platform"/>
            <person name="Russ C."/>
            <person name="Cuomo C."/>
            <person name="Shea T."/>
            <person name="Young S.K."/>
            <person name="Zeng Q."/>
            <person name="Koehrsen M."/>
            <person name="Haas B."/>
            <person name="Borodovsky M."/>
            <person name="Guigo R."/>
            <person name="Alvarado L."/>
            <person name="Berlin A."/>
            <person name="Bochicchio J."/>
            <person name="Borenstein D."/>
            <person name="Chapman S."/>
            <person name="Chen Z."/>
            <person name="Freedman E."/>
            <person name="Gellesch M."/>
            <person name="Goldberg J."/>
            <person name="Griggs A."/>
            <person name="Gujja S."/>
            <person name="Heilman E."/>
            <person name="Heiman D."/>
            <person name="Hepburn T."/>
            <person name="Howarth C."/>
            <person name="Jen D."/>
            <person name="Larson L."/>
            <person name="Mehta T."/>
            <person name="Park D."/>
            <person name="Pearson M."/>
            <person name="Roberts A."/>
            <person name="Saif S."/>
            <person name="Shenoy N."/>
            <person name="Sisk P."/>
            <person name="Stolte C."/>
            <person name="Sykes S."/>
            <person name="Thomson T."/>
            <person name="Walk T."/>
            <person name="White J."/>
            <person name="Yandava C."/>
            <person name="Burger G."/>
            <person name="Gray M.W."/>
            <person name="Holland P.W.H."/>
            <person name="King N."/>
            <person name="Lang F.B.F."/>
            <person name="Roger A.J."/>
            <person name="Ruiz-Trillo I."/>
            <person name="Lander E."/>
            <person name="Nusbaum C."/>
        </authorList>
    </citation>
    <scope>NUCLEOTIDE SEQUENCE [LARGE SCALE GENOMIC DNA]</scope>
    <source>
        <strain evidence="21 22">ATCC 50062</strain>
    </source>
</reference>
<evidence type="ECO:0000256" key="13">
    <source>
        <dbReference type="ARBA" id="ARBA00023098"/>
    </source>
</evidence>
<dbReference type="PROSITE" id="PS01018">
    <property type="entry name" value="STEROL_REDUCT_2"/>
    <property type="match status" value="1"/>
</dbReference>
<evidence type="ECO:0000256" key="8">
    <source>
        <dbReference type="ARBA" id="ARBA00022857"/>
    </source>
</evidence>
<dbReference type="GO" id="GO:0016132">
    <property type="term" value="P:brassinosteroid biosynthetic process"/>
    <property type="evidence" value="ECO:0007669"/>
    <property type="project" value="TreeGrafter"/>
</dbReference>
<evidence type="ECO:0000256" key="10">
    <source>
        <dbReference type="ARBA" id="ARBA00022989"/>
    </source>
</evidence>
<evidence type="ECO:0000256" key="16">
    <source>
        <dbReference type="ARBA" id="ARBA00023221"/>
    </source>
</evidence>
<keyword evidence="3" id="KW-0444">Lipid biosynthesis</keyword>
<evidence type="ECO:0000256" key="4">
    <source>
        <dbReference type="ARBA" id="ARBA00022548"/>
    </source>
</evidence>
<dbReference type="eggNOG" id="KOG1435">
    <property type="taxonomic scope" value="Eukaryota"/>
</dbReference>
<evidence type="ECO:0000256" key="12">
    <source>
        <dbReference type="ARBA" id="ARBA00023011"/>
    </source>
</evidence>
<evidence type="ECO:0000313" key="21">
    <source>
        <dbReference type="EMBL" id="KNC52320.1"/>
    </source>
</evidence>
<keyword evidence="10 20" id="KW-1133">Transmembrane helix</keyword>
<comment type="similarity">
    <text evidence="2">Belongs to the ERG4/ERG24 family.</text>
</comment>
<dbReference type="Gene3D" id="1.20.120.1630">
    <property type="match status" value="1"/>
</dbReference>
<evidence type="ECO:0000313" key="22">
    <source>
        <dbReference type="Proteomes" id="UP000054408"/>
    </source>
</evidence>
<feature type="transmembrane region" description="Helical" evidence="20">
    <location>
        <begin position="20"/>
        <end position="41"/>
    </location>
</feature>
<organism evidence="21 22">
    <name type="scientific">Thecamonas trahens ATCC 50062</name>
    <dbReference type="NCBI Taxonomy" id="461836"/>
    <lineage>
        <taxon>Eukaryota</taxon>
        <taxon>Apusozoa</taxon>
        <taxon>Apusomonadida</taxon>
        <taxon>Apusomonadidae</taxon>
        <taxon>Thecamonas</taxon>
    </lineage>
</organism>
<keyword evidence="9" id="KW-0752">Steroid biosynthesis</keyword>
<dbReference type="FunFam" id="1.20.120.1630:FF:000006">
    <property type="entry name" value="Putative 7-dehydrocholesterol reductase"/>
    <property type="match status" value="1"/>
</dbReference>
<keyword evidence="7" id="KW-0256">Endoplasmic reticulum</keyword>
<evidence type="ECO:0000256" key="9">
    <source>
        <dbReference type="ARBA" id="ARBA00022955"/>
    </source>
</evidence>
<feature type="transmembrane region" description="Helical" evidence="20">
    <location>
        <begin position="142"/>
        <end position="162"/>
    </location>
</feature>
<evidence type="ECO:0000256" key="14">
    <source>
        <dbReference type="ARBA" id="ARBA00023136"/>
    </source>
</evidence>
<evidence type="ECO:0000256" key="6">
    <source>
        <dbReference type="ARBA" id="ARBA00022778"/>
    </source>
</evidence>
<gene>
    <name evidence="21" type="ORF">AMSG_01152</name>
</gene>
<keyword evidence="14 20" id="KW-0472">Membrane</keyword>
<dbReference type="InterPro" id="IPR018083">
    <property type="entry name" value="Sterol_reductase_CS"/>
</dbReference>
<dbReference type="GO" id="GO:0005789">
    <property type="term" value="C:endoplasmic reticulum membrane"/>
    <property type="evidence" value="ECO:0007669"/>
    <property type="project" value="UniProtKB-SubCell"/>
</dbReference>
<keyword evidence="11" id="KW-0560">Oxidoreductase</keyword>
<keyword evidence="5 20" id="KW-0812">Transmembrane</keyword>
<keyword evidence="16" id="KW-0753">Steroid metabolism</keyword>
<evidence type="ECO:0000256" key="11">
    <source>
        <dbReference type="ARBA" id="ARBA00023002"/>
    </source>
</evidence>
<dbReference type="GO" id="GO:0006695">
    <property type="term" value="P:cholesterol biosynthetic process"/>
    <property type="evidence" value="ECO:0007669"/>
    <property type="project" value="UniProtKB-KW"/>
</dbReference>
<dbReference type="PANTHER" id="PTHR21257:SF38">
    <property type="entry name" value="7-DEHYDROCHOLESTEROL REDUCTASE"/>
    <property type="match status" value="1"/>
</dbReference>
<dbReference type="Pfam" id="PF01222">
    <property type="entry name" value="ERG4_ERG24"/>
    <property type="match status" value="1"/>
</dbReference>
<evidence type="ECO:0000256" key="18">
    <source>
        <dbReference type="ARBA" id="ARBA00039984"/>
    </source>
</evidence>
<evidence type="ECO:0000256" key="3">
    <source>
        <dbReference type="ARBA" id="ARBA00022516"/>
    </source>
</evidence>
<keyword evidence="6" id="KW-0152">Cholesterol biosynthesis</keyword>
<dbReference type="OMA" id="WGKPAEC"/>
<evidence type="ECO:0000256" key="17">
    <source>
        <dbReference type="ARBA" id="ARBA00038851"/>
    </source>
</evidence>
<dbReference type="AlphaFoldDB" id="A0A0L0DJD9"/>
<evidence type="ECO:0000256" key="2">
    <source>
        <dbReference type="ARBA" id="ARBA00005402"/>
    </source>
</evidence>
<dbReference type="GeneID" id="25560913"/>
<evidence type="ECO:0000256" key="5">
    <source>
        <dbReference type="ARBA" id="ARBA00022692"/>
    </source>
</evidence>
<dbReference type="EC" id="1.3.1.21" evidence="17"/>
<dbReference type="PANTHER" id="PTHR21257">
    <property type="entry name" value="DELTA(14)-STEROL REDUCTASE"/>
    <property type="match status" value="1"/>
</dbReference>
<dbReference type="PROSITE" id="PS01017">
    <property type="entry name" value="STEROL_REDUCT_1"/>
    <property type="match status" value="1"/>
</dbReference>
<keyword evidence="22" id="KW-1185">Reference proteome</keyword>
<dbReference type="EMBL" id="GL349436">
    <property type="protein sequence ID" value="KNC52320.1"/>
    <property type="molecule type" value="Genomic_DNA"/>
</dbReference>
<feature type="transmembrane region" description="Helical" evidence="20">
    <location>
        <begin position="295"/>
        <end position="317"/>
    </location>
</feature>
<proteinExistence type="inferred from homology"/>
<keyword evidence="13" id="KW-0443">Lipid metabolism</keyword>
<dbReference type="InterPro" id="IPR001171">
    <property type="entry name" value="ERG24_DHCR-like"/>
</dbReference>
<dbReference type="Proteomes" id="UP000054408">
    <property type="component" value="Unassembled WGS sequence"/>
</dbReference>
<keyword evidence="4" id="KW-0153">Cholesterol metabolism</keyword>
<accession>A0A0L0DJD9</accession>
<dbReference type="GO" id="GO:0047598">
    <property type="term" value="F:7-dehydrocholesterol reductase activity"/>
    <property type="evidence" value="ECO:0007669"/>
    <property type="project" value="UniProtKB-EC"/>
</dbReference>
<feature type="transmembrane region" description="Helical" evidence="20">
    <location>
        <begin position="113"/>
        <end position="130"/>
    </location>
</feature>
<feature type="transmembrane region" description="Helical" evidence="20">
    <location>
        <begin position="265"/>
        <end position="289"/>
    </location>
</feature>